<feature type="region of interest" description="Disordered" evidence="1">
    <location>
        <begin position="52"/>
        <end position="82"/>
    </location>
</feature>
<feature type="compositionally biased region" description="Basic and acidic residues" evidence="1">
    <location>
        <begin position="62"/>
        <end position="82"/>
    </location>
</feature>
<dbReference type="AlphaFoldDB" id="A0A4Y2KZ72"/>
<name>A0A4Y2KZ72_ARAVE</name>
<organism evidence="2 3">
    <name type="scientific">Araneus ventricosus</name>
    <name type="common">Orbweaver spider</name>
    <name type="synonym">Epeira ventricosa</name>
    <dbReference type="NCBI Taxonomy" id="182803"/>
    <lineage>
        <taxon>Eukaryota</taxon>
        <taxon>Metazoa</taxon>
        <taxon>Ecdysozoa</taxon>
        <taxon>Arthropoda</taxon>
        <taxon>Chelicerata</taxon>
        <taxon>Arachnida</taxon>
        <taxon>Araneae</taxon>
        <taxon>Araneomorphae</taxon>
        <taxon>Entelegynae</taxon>
        <taxon>Araneoidea</taxon>
        <taxon>Araneidae</taxon>
        <taxon>Araneus</taxon>
    </lineage>
</organism>
<reference evidence="2 3" key="1">
    <citation type="journal article" date="2019" name="Sci. Rep.">
        <title>Orb-weaving spider Araneus ventricosus genome elucidates the spidroin gene catalogue.</title>
        <authorList>
            <person name="Kono N."/>
            <person name="Nakamura H."/>
            <person name="Ohtoshi R."/>
            <person name="Moran D.A.P."/>
            <person name="Shinohara A."/>
            <person name="Yoshida Y."/>
            <person name="Fujiwara M."/>
            <person name="Mori M."/>
            <person name="Tomita M."/>
            <person name="Arakawa K."/>
        </authorList>
    </citation>
    <scope>NUCLEOTIDE SEQUENCE [LARGE SCALE GENOMIC DNA]</scope>
</reference>
<dbReference type="EMBL" id="BGPR01005160">
    <property type="protein sequence ID" value="GBN07439.1"/>
    <property type="molecule type" value="Genomic_DNA"/>
</dbReference>
<sequence>METRSEIAFSCTVEATFVSPSILSRRAHVAIADWSLRLPLHPLQLMRFGDGNPSASFLKSPTDGDTRPDSASTERRKLGAPS</sequence>
<dbReference type="Proteomes" id="UP000499080">
    <property type="component" value="Unassembled WGS sequence"/>
</dbReference>
<protein>
    <submittedName>
        <fullName evidence="2">Uncharacterized protein</fullName>
    </submittedName>
</protein>
<accession>A0A4Y2KZ72</accession>
<evidence type="ECO:0000313" key="2">
    <source>
        <dbReference type="EMBL" id="GBN07439.1"/>
    </source>
</evidence>
<comment type="caution">
    <text evidence="2">The sequence shown here is derived from an EMBL/GenBank/DDBJ whole genome shotgun (WGS) entry which is preliminary data.</text>
</comment>
<proteinExistence type="predicted"/>
<gene>
    <name evidence="2" type="ORF">AVEN_124014_1</name>
</gene>
<evidence type="ECO:0000256" key="1">
    <source>
        <dbReference type="SAM" id="MobiDB-lite"/>
    </source>
</evidence>
<keyword evidence="3" id="KW-1185">Reference proteome</keyword>
<evidence type="ECO:0000313" key="3">
    <source>
        <dbReference type="Proteomes" id="UP000499080"/>
    </source>
</evidence>